<accession>A0AAV0T3S0</accession>
<dbReference type="Proteomes" id="UP001162029">
    <property type="component" value="Unassembled WGS sequence"/>
</dbReference>
<dbReference type="EMBL" id="CANTFM010000121">
    <property type="protein sequence ID" value="CAI5712435.1"/>
    <property type="molecule type" value="Genomic_DNA"/>
</dbReference>
<dbReference type="InterPro" id="IPR001841">
    <property type="entry name" value="Znf_RING"/>
</dbReference>
<evidence type="ECO:0000259" key="6">
    <source>
        <dbReference type="PROSITE" id="PS50089"/>
    </source>
</evidence>
<dbReference type="PANTHER" id="PTHR47094">
    <property type="entry name" value="ELFLESS, ISOFORM B"/>
    <property type="match status" value="1"/>
</dbReference>
<dbReference type="GO" id="GO:0032183">
    <property type="term" value="F:SUMO binding"/>
    <property type="evidence" value="ECO:0007669"/>
    <property type="project" value="TreeGrafter"/>
</dbReference>
<reference evidence="7" key="1">
    <citation type="submission" date="2022-12" db="EMBL/GenBank/DDBJ databases">
        <authorList>
            <person name="Webb A."/>
        </authorList>
    </citation>
    <scope>NUCLEOTIDE SEQUENCE</scope>
    <source>
        <strain evidence="7">Pd1</strain>
    </source>
</reference>
<evidence type="ECO:0000256" key="1">
    <source>
        <dbReference type="ARBA" id="ARBA00022723"/>
    </source>
</evidence>
<dbReference type="PANTHER" id="PTHR47094:SF1">
    <property type="entry name" value="RING-TYPE E3 UBIQUITIN TRANSFERASE"/>
    <property type="match status" value="1"/>
</dbReference>
<dbReference type="Gene3D" id="3.30.40.10">
    <property type="entry name" value="Zinc/RING finger domain, C3HC4 (zinc finger)"/>
    <property type="match status" value="1"/>
</dbReference>
<dbReference type="GO" id="GO:0061630">
    <property type="term" value="F:ubiquitin protein ligase activity"/>
    <property type="evidence" value="ECO:0007669"/>
    <property type="project" value="InterPro"/>
</dbReference>
<dbReference type="PROSITE" id="PS00518">
    <property type="entry name" value="ZF_RING_1"/>
    <property type="match status" value="1"/>
</dbReference>
<organism evidence="7 8">
    <name type="scientific">Peronospora destructor</name>
    <dbReference type="NCBI Taxonomy" id="86335"/>
    <lineage>
        <taxon>Eukaryota</taxon>
        <taxon>Sar</taxon>
        <taxon>Stramenopiles</taxon>
        <taxon>Oomycota</taxon>
        <taxon>Peronosporomycetes</taxon>
        <taxon>Peronosporales</taxon>
        <taxon>Peronosporaceae</taxon>
        <taxon>Peronospora</taxon>
    </lineage>
</organism>
<protein>
    <recommendedName>
        <fullName evidence="6">RING-type domain-containing protein</fullName>
    </recommendedName>
</protein>
<proteinExistence type="predicted"/>
<sequence length="234" mass="26401">MTLPSRFLASHFGTSMDNIYPISSNESILTTNRNINTNLPISGSTLDNLLNDEDEDEEWDASEHFVLPHLVRRNAVVDDSGSTHRQEEIDLTVSSSEDEEGEANAVGDSDDVIEIIDPLQTFDAFEPTLLHRKRRRPHAVTSDHTVLGPKRQRSMDMVRSIESTNVGMRNNEMVQKFKSELKCTICLDVLEGITSTICGHIFCAECIRLAIHANGKCPLCQRRLHLKDIHPLYF</sequence>
<keyword evidence="8" id="KW-1185">Reference proteome</keyword>
<comment type="caution">
    <text evidence="7">The sequence shown here is derived from an EMBL/GenBank/DDBJ whole genome shotgun (WGS) entry which is preliminary data.</text>
</comment>
<name>A0AAV0T3S0_9STRA</name>
<feature type="compositionally biased region" description="Acidic residues" evidence="5">
    <location>
        <begin position="96"/>
        <end position="105"/>
    </location>
</feature>
<gene>
    <name evidence="7" type="ORF">PDE001_LOCUS791</name>
</gene>
<dbReference type="InterPro" id="IPR049627">
    <property type="entry name" value="SLX8"/>
</dbReference>
<dbReference type="GO" id="GO:0008270">
    <property type="term" value="F:zinc ion binding"/>
    <property type="evidence" value="ECO:0007669"/>
    <property type="project" value="UniProtKB-KW"/>
</dbReference>
<dbReference type="PROSITE" id="PS50089">
    <property type="entry name" value="ZF_RING_2"/>
    <property type="match status" value="1"/>
</dbReference>
<evidence type="ECO:0000256" key="2">
    <source>
        <dbReference type="ARBA" id="ARBA00022771"/>
    </source>
</evidence>
<evidence type="ECO:0000313" key="7">
    <source>
        <dbReference type="EMBL" id="CAI5712435.1"/>
    </source>
</evidence>
<keyword evidence="3" id="KW-0862">Zinc</keyword>
<evidence type="ECO:0000256" key="3">
    <source>
        <dbReference type="ARBA" id="ARBA00022833"/>
    </source>
</evidence>
<keyword evidence="1" id="KW-0479">Metal-binding</keyword>
<dbReference type="AlphaFoldDB" id="A0AAV0T3S0"/>
<dbReference type="GO" id="GO:0033768">
    <property type="term" value="C:SUMO-targeted ubiquitin ligase complex"/>
    <property type="evidence" value="ECO:0007669"/>
    <property type="project" value="TreeGrafter"/>
</dbReference>
<dbReference type="Pfam" id="PF13923">
    <property type="entry name" value="zf-C3HC4_2"/>
    <property type="match status" value="1"/>
</dbReference>
<evidence type="ECO:0000313" key="8">
    <source>
        <dbReference type="Proteomes" id="UP001162029"/>
    </source>
</evidence>
<dbReference type="InterPro" id="IPR017907">
    <property type="entry name" value="Znf_RING_CS"/>
</dbReference>
<feature type="region of interest" description="Disordered" evidence="5">
    <location>
        <begin position="78"/>
        <end position="105"/>
    </location>
</feature>
<evidence type="ECO:0000256" key="5">
    <source>
        <dbReference type="SAM" id="MobiDB-lite"/>
    </source>
</evidence>
<dbReference type="InterPro" id="IPR013083">
    <property type="entry name" value="Znf_RING/FYVE/PHD"/>
</dbReference>
<dbReference type="GO" id="GO:0006511">
    <property type="term" value="P:ubiquitin-dependent protein catabolic process"/>
    <property type="evidence" value="ECO:0007669"/>
    <property type="project" value="TreeGrafter"/>
</dbReference>
<dbReference type="SMART" id="SM00184">
    <property type="entry name" value="RING"/>
    <property type="match status" value="1"/>
</dbReference>
<dbReference type="GO" id="GO:0140082">
    <property type="term" value="F:SUMO-ubiquitin ligase activity"/>
    <property type="evidence" value="ECO:0007669"/>
    <property type="project" value="TreeGrafter"/>
</dbReference>
<keyword evidence="2 4" id="KW-0863">Zinc-finger</keyword>
<dbReference type="SUPFAM" id="SSF57850">
    <property type="entry name" value="RING/U-box"/>
    <property type="match status" value="1"/>
</dbReference>
<evidence type="ECO:0000256" key="4">
    <source>
        <dbReference type="PROSITE-ProRule" id="PRU00175"/>
    </source>
</evidence>
<feature type="domain" description="RING-type" evidence="6">
    <location>
        <begin position="183"/>
        <end position="221"/>
    </location>
</feature>